<keyword evidence="2" id="KW-1185">Reference proteome</keyword>
<comment type="caution">
    <text evidence="1">The sequence shown here is derived from an EMBL/GenBank/DDBJ whole genome shotgun (WGS) entry which is preliminary data.</text>
</comment>
<sequence length="239" mass="27346">MAIPPLPPSHDLVRLIRSNQKETEEALLEYLRQKPIPWNYQRARSLSPFAYAQEVPLSALKRACDAARMPQAGRTATWDVLQLVRMAGKGRSLQCHGMDDGFVSIRKDLSVRVAADFYFVENRRATVLWLQPRRGYALTNRQLAIFGSLMRIALVKGNFVDANLEILDLSVPPDEAERQVRRLGLEDLPHVSEAEVTEGLQCVADAYDTIARMDINWKELRQRGKPKDRRDDQGDFFRE</sequence>
<evidence type="ECO:0000313" key="2">
    <source>
        <dbReference type="Proteomes" id="UP000766336"/>
    </source>
</evidence>
<evidence type="ECO:0000313" key="1">
    <source>
        <dbReference type="EMBL" id="MBS7810261.1"/>
    </source>
</evidence>
<accession>A0ABS5Q978</accession>
<name>A0ABS5Q978_9PROT</name>
<reference evidence="1 2" key="1">
    <citation type="submission" date="2021-05" db="EMBL/GenBank/DDBJ databases">
        <title>Roseococcus sp. XZZS9, whole genome shotgun sequencing project.</title>
        <authorList>
            <person name="Zhao G."/>
            <person name="Shen L."/>
        </authorList>
    </citation>
    <scope>NUCLEOTIDE SEQUENCE [LARGE SCALE GENOMIC DNA]</scope>
    <source>
        <strain evidence="1 2">XZZS9</strain>
    </source>
</reference>
<protein>
    <submittedName>
        <fullName evidence="1">Uncharacterized protein</fullName>
    </submittedName>
</protein>
<dbReference type="Proteomes" id="UP000766336">
    <property type="component" value="Unassembled WGS sequence"/>
</dbReference>
<proteinExistence type="predicted"/>
<dbReference type="RefSeq" id="WP_213668891.1">
    <property type="nucleotide sequence ID" value="NZ_JAHCDA010000001.1"/>
</dbReference>
<dbReference type="EMBL" id="JAHCDA010000001">
    <property type="protein sequence ID" value="MBS7810261.1"/>
    <property type="molecule type" value="Genomic_DNA"/>
</dbReference>
<organism evidence="1 2">
    <name type="scientific">Roseococcus pinisoli</name>
    <dbReference type="NCBI Taxonomy" id="2835040"/>
    <lineage>
        <taxon>Bacteria</taxon>
        <taxon>Pseudomonadati</taxon>
        <taxon>Pseudomonadota</taxon>
        <taxon>Alphaproteobacteria</taxon>
        <taxon>Acetobacterales</taxon>
        <taxon>Roseomonadaceae</taxon>
        <taxon>Roseococcus</taxon>
    </lineage>
</organism>
<gene>
    <name evidence="1" type="ORF">KHU32_04885</name>
</gene>